<sequence length="258" mass="29047">MVLYLVGIFPGDRLMSSFHLQRRDLSSVTELQLNMAPNSFDDQYKGCEDAMAAELEELNRTEFANNSVYAEAWQKAERKISLSPPAGLKREYAIAIAAYTIEGPLYRDFNAAVREAGQNTDYYLNDFHFKTFHFLLTRAIQDLGAKAAPKCYKVHRGVKKIRFVPGGNKMIRFGHFTSSSLKREVALQFGEDTFFNITTCRGVSIKDFSFSPEQDEVLIPPYEKFEVAGPQKPGTTTIDLLTLGESSTYNCAFVKGNT</sequence>
<dbReference type="EMBL" id="CM037617">
    <property type="protein sequence ID" value="KAH8004138.1"/>
    <property type="molecule type" value="Genomic_DNA"/>
</dbReference>
<gene>
    <name evidence="1" type="ORF">K3G42_004032</name>
</gene>
<keyword evidence="2" id="KW-1185">Reference proteome</keyword>
<reference evidence="1" key="1">
    <citation type="submission" date="2021-08" db="EMBL/GenBank/DDBJ databases">
        <title>The first chromosome-level gecko genome reveals the dynamic sex chromosomes of Neotropical dwarf geckos (Sphaerodactylidae: Sphaerodactylus).</title>
        <authorList>
            <person name="Pinto B.J."/>
            <person name="Keating S.E."/>
            <person name="Gamble T."/>
        </authorList>
    </citation>
    <scope>NUCLEOTIDE SEQUENCE</scope>
    <source>
        <strain evidence="1">TG3544</strain>
    </source>
</reference>
<organism evidence="1 2">
    <name type="scientific">Sphaerodactylus townsendi</name>
    <dbReference type="NCBI Taxonomy" id="933632"/>
    <lineage>
        <taxon>Eukaryota</taxon>
        <taxon>Metazoa</taxon>
        <taxon>Chordata</taxon>
        <taxon>Craniata</taxon>
        <taxon>Vertebrata</taxon>
        <taxon>Euteleostomi</taxon>
        <taxon>Lepidosauria</taxon>
        <taxon>Squamata</taxon>
        <taxon>Bifurcata</taxon>
        <taxon>Gekkota</taxon>
        <taxon>Sphaerodactylidae</taxon>
        <taxon>Sphaerodactylus</taxon>
    </lineage>
</organism>
<evidence type="ECO:0000313" key="1">
    <source>
        <dbReference type="EMBL" id="KAH8004138.1"/>
    </source>
</evidence>
<accession>A0ACB8FFD7</accession>
<comment type="caution">
    <text evidence="1">The sequence shown here is derived from an EMBL/GenBank/DDBJ whole genome shotgun (WGS) entry which is preliminary data.</text>
</comment>
<proteinExistence type="predicted"/>
<dbReference type="Proteomes" id="UP000827872">
    <property type="component" value="Linkage Group LG04"/>
</dbReference>
<protein>
    <submittedName>
        <fullName evidence="1">Uncharacterized protein</fullName>
    </submittedName>
</protein>
<evidence type="ECO:0000313" key="2">
    <source>
        <dbReference type="Proteomes" id="UP000827872"/>
    </source>
</evidence>
<name>A0ACB8FFD7_9SAUR</name>